<dbReference type="GO" id="GO:0005886">
    <property type="term" value="C:plasma membrane"/>
    <property type="evidence" value="ECO:0007669"/>
    <property type="project" value="TreeGrafter"/>
</dbReference>
<dbReference type="AlphaFoldDB" id="A0A4Y7QIR6"/>
<keyword evidence="8 11" id="KW-0675">Receptor</keyword>
<evidence type="ECO:0000256" key="10">
    <source>
        <dbReference type="SAM" id="Phobius"/>
    </source>
</evidence>
<evidence type="ECO:0000256" key="1">
    <source>
        <dbReference type="ARBA" id="ARBA00004141"/>
    </source>
</evidence>
<dbReference type="CDD" id="cd14966">
    <property type="entry name" value="7tmD_STE3"/>
    <property type="match status" value="1"/>
</dbReference>
<dbReference type="PANTHER" id="PTHR28097:SF1">
    <property type="entry name" value="PHEROMONE A FACTOR RECEPTOR"/>
    <property type="match status" value="1"/>
</dbReference>
<comment type="similarity">
    <text evidence="2">Belongs to the G-protein coupled receptor 4 family.</text>
</comment>
<dbReference type="InterPro" id="IPR001499">
    <property type="entry name" value="GPCR_STE3"/>
</dbReference>
<dbReference type="GO" id="GO:0000750">
    <property type="term" value="P:pheromone-dependent signal transduction involved in conjugation with cellular fusion"/>
    <property type="evidence" value="ECO:0007669"/>
    <property type="project" value="TreeGrafter"/>
</dbReference>
<sequence>MADPSYPAFPILAFLAFIAVVLPFSWLSNWKNNTGIHLYMFWLSLACLNHFVNSLIWHDNSIDMAPVWCDISSRITLATCVAIPASTLCIIRRLHHIFAMHWFMVTDEQRRRAIIEDVAISVGIPVVQVPVHYIVAGRRYIIIEGLGCFPATHNVWPAYILVFGWPVAIGIISGIYGAMTLYACLYKRKRVGDALRNVDLPRDNYFRIVALACISTFLVAPFGAMFVGMNLSFLNPYRGWQDTHAFYYDIHQIAFVDWHSFTPWRVMFEAHRWSKIVCAAIFFAIFGFSAEALQAYRNTFWEVANIVGFKRTPGVVPSMPYEYPDAVL</sequence>
<feature type="transmembrane region" description="Helical" evidence="10">
    <location>
        <begin position="156"/>
        <end position="185"/>
    </location>
</feature>
<accession>A0A4Y7QIR6</accession>
<feature type="transmembrane region" description="Helical" evidence="10">
    <location>
        <begin position="38"/>
        <end position="56"/>
    </location>
</feature>
<evidence type="ECO:0000256" key="9">
    <source>
        <dbReference type="ARBA" id="ARBA00023224"/>
    </source>
</evidence>
<reference evidence="11 12" key="1">
    <citation type="submission" date="2018-06" db="EMBL/GenBank/DDBJ databases">
        <title>A transcriptomic atlas of mushroom development highlights an independent origin of complex multicellularity.</title>
        <authorList>
            <consortium name="DOE Joint Genome Institute"/>
            <person name="Krizsan K."/>
            <person name="Almasi E."/>
            <person name="Merenyi Z."/>
            <person name="Sahu N."/>
            <person name="Viragh M."/>
            <person name="Koszo T."/>
            <person name="Mondo S."/>
            <person name="Kiss B."/>
            <person name="Balint B."/>
            <person name="Kues U."/>
            <person name="Barry K."/>
            <person name="Hegedus J.C."/>
            <person name="Henrissat B."/>
            <person name="Johnson J."/>
            <person name="Lipzen A."/>
            <person name="Ohm R."/>
            <person name="Nagy I."/>
            <person name="Pangilinan J."/>
            <person name="Yan J."/>
            <person name="Xiong Y."/>
            <person name="Grigoriev I.V."/>
            <person name="Hibbett D.S."/>
            <person name="Nagy L.G."/>
        </authorList>
    </citation>
    <scope>NUCLEOTIDE SEQUENCE [LARGE SCALE GENOMIC DNA]</scope>
    <source>
        <strain evidence="11 12">SZMC22713</strain>
    </source>
</reference>
<evidence type="ECO:0000256" key="4">
    <source>
        <dbReference type="ARBA" id="ARBA00022692"/>
    </source>
</evidence>
<dbReference type="VEuPathDB" id="FungiDB:BD410DRAFT_714958"/>
<organism evidence="11 12">
    <name type="scientific">Rickenella mellea</name>
    <dbReference type="NCBI Taxonomy" id="50990"/>
    <lineage>
        <taxon>Eukaryota</taxon>
        <taxon>Fungi</taxon>
        <taxon>Dikarya</taxon>
        <taxon>Basidiomycota</taxon>
        <taxon>Agaricomycotina</taxon>
        <taxon>Agaricomycetes</taxon>
        <taxon>Hymenochaetales</taxon>
        <taxon>Rickenellaceae</taxon>
        <taxon>Rickenella</taxon>
    </lineage>
</organism>
<dbReference type="Pfam" id="PF02076">
    <property type="entry name" value="STE3"/>
    <property type="match status" value="1"/>
</dbReference>
<dbReference type="PRINTS" id="PR00899">
    <property type="entry name" value="GPCRSTE3"/>
</dbReference>
<proteinExistence type="inferred from homology"/>
<protein>
    <submittedName>
        <fullName evidence="11">Fungal pheromone STE3G-protein-coupled receptor</fullName>
    </submittedName>
</protein>
<keyword evidence="6" id="KW-0297">G-protein coupled receptor</keyword>
<gene>
    <name evidence="11" type="ORF">BD410DRAFT_714958</name>
</gene>
<evidence type="ECO:0000256" key="3">
    <source>
        <dbReference type="ARBA" id="ARBA00022507"/>
    </source>
</evidence>
<keyword evidence="4 10" id="KW-0812">Transmembrane</keyword>
<evidence type="ECO:0000313" key="12">
    <source>
        <dbReference type="Proteomes" id="UP000294933"/>
    </source>
</evidence>
<feature type="transmembrane region" description="Helical" evidence="10">
    <location>
        <begin position="6"/>
        <end position="26"/>
    </location>
</feature>
<dbReference type="Proteomes" id="UP000294933">
    <property type="component" value="Unassembled WGS sequence"/>
</dbReference>
<feature type="transmembrane region" description="Helical" evidence="10">
    <location>
        <begin position="76"/>
        <end position="94"/>
    </location>
</feature>
<feature type="transmembrane region" description="Helical" evidence="10">
    <location>
        <begin position="114"/>
        <end position="136"/>
    </location>
</feature>
<evidence type="ECO:0000256" key="5">
    <source>
        <dbReference type="ARBA" id="ARBA00022989"/>
    </source>
</evidence>
<keyword evidence="9" id="KW-0807">Transducer</keyword>
<evidence type="ECO:0000256" key="7">
    <source>
        <dbReference type="ARBA" id="ARBA00023136"/>
    </source>
</evidence>
<dbReference type="OrthoDB" id="2874149at2759"/>
<dbReference type="EMBL" id="ML170160">
    <property type="protein sequence ID" value="TDL27002.1"/>
    <property type="molecule type" value="Genomic_DNA"/>
</dbReference>
<name>A0A4Y7QIR6_9AGAM</name>
<dbReference type="GO" id="GO:0004932">
    <property type="term" value="F:mating-type factor pheromone receptor activity"/>
    <property type="evidence" value="ECO:0007669"/>
    <property type="project" value="InterPro"/>
</dbReference>
<evidence type="ECO:0000256" key="8">
    <source>
        <dbReference type="ARBA" id="ARBA00023170"/>
    </source>
</evidence>
<evidence type="ECO:0000256" key="6">
    <source>
        <dbReference type="ARBA" id="ARBA00023040"/>
    </source>
</evidence>
<keyword evidence="5 10" id="KW-1133">Transmembrane helix</keyword>
<evidence type="ECO:0000256" key="2">
    <source>
        <dbReference type="ARBA" id="ARBA00011085"/>
    </source>
</evidence>
<comment type="subcellular location">
    <subcellularLocation>
        <location evidence="1">Membrane</location>
        <topology evidence="1">Multi-pass membrane protein</topology>
    </subcellularLocation>
</comment>
<keyword evidence="3" id="KW-0589">Pheromone response</keyword>
<dbReference type="PANTHER" id="PTHR28097">
    <property type="entry name" value="PHEROMONE A FACTOR RECEPTOR"/>
    <property type="match status" value="1"/>
</dbReference>
<feature type="transmembrane region" description="Helical" evidence="10">
    <location>
        <begin position="273"/>
        <end position="293"/>
    </location>
</feature>
<evidence type="ECO:0000313" key="11">
    <source>
        <dbReference type="EMBL" id="TDL27002.1"/>
    </source>
</evidence>
<keyword evidence="12" id="KW-1185">Reference proteome</keyword>
<feature type="transmembrane region" description="Helical" evidence="10">
    <location>
        <begin position="205"/>
        <end position="227"/>
    </location>
</feature>
<keyword evidence="7 10" id="KW-0472">Membrane</keyword>